<accession>A0AA87ZG41</accession>
<feature type="signal peptide" evidence="2">
    <location>
        <begin position="1"/>
        <end position="30"/>
    </location>
</feature>
<dbReference type="Proteomes" id="UP001187192">
    <property type="component" value="Unassembled WGS sequence"/>
</dbReference>
<feature type="region of interest" description="Disordered" evidence="1">
    <location>
        <begin position="33"/>
        <end position="98"/>
    </location>
</feature>
<proteinExistence type="predicted"/>
<keyword evidence="2" id="KW-0732">Signal</keyword>
<dbReference type="AlphaFoldDB" id="A0AA87ZG41"/>
<dbReference type="EMBL" id="BTGU01000001">
    <property type="protein sequence ID" value="GMN25678.1"/>
    <property type="molecule type" value="Genomic_DNA"/>
</dbReference>
<comment type="caution">
    <text evidence="3">The sequence shown here is derived from an EMBL/GenBank/DDBJ whole genome shotgun (WGS) entry which is preliminary data.</text>
</comment>
<feature type="compositionally biased region" description="Pro residues" evidence="1">
    <location>
        <begin position="69"/>
        <end position="98"/>
    </location>
</feature>
<evidence type="ECO:0000313" key="3">
    <source>
        <dbReference type="EMBL" id="GMN25678.1"/>
    </source>
</evidence>
<keyword evidence="4" id="KW-1185">Reference proteome</keyword>
<evidence type="ECO:0000313" key="4">
    <source>
        <dbReference type="Proteomes" id="UP001187192"/>
    </source>
</evidence>
<evidence type="ECO:0000256" key="2">
    <source>
        <dbReference type="SAM" id="SignalP"/>
    </source>
</evidence>
<organism evidence="3 4">
    <name type="scientific">Ficus carica</name>
    <name type="common">Common fig</name>
    <dbReference type="NCBI Taxonomy" id="3494"/>
    <lineage>
        <taxon>Eukaryota</taxon>
        <taxon>Viridiplantae</taxon>
        <taxon>Streptophyta</taxon>
        <taxon>Embryophyta</taxon>
        <taxon>Tracheophyta</taxon>
        <taxon>Spermatophyta</taxon>
        <taxon>Magnoliopsida</taxon>
        <taxon>eudicotyledons</taxon>
        <taxon>Gunneridae</taxon>
        <taxon>Pentapetalae</taxon>
        <taxon>rosids</taxon>
        <taxon>fabids</taxon>
        <taxon>Rosales</taxon>
        <taxon>Moraceae</taxon>
        <taxon>Ficeae</taxon>
        <taxon>Ficus</taxon>
    </lineage>
</organism>
<dbReference type="Gramene" id="FCD_00000907-RA">
    <property type="protein sequence ID" value="FCD_00000907-RA:cds"/>
    <property type="gene ID" value="FCD_00000907"/>
</dbReference>
<gene>
    <name evidence="3" type="ORF">TIFTF001_001033</name>
</gene>
<sequence>MGVKVAYSPLTFLVLIHIGVLLLLVSPVFSYGDENKGGHVFPSSVLRARRRRVTPPPPPPRLSPTIYSSPPPPRRSPPPPLCPQEEPPLPSEPPTSTS</sequence>
<evidence type="ECO:0000256" key="1">
    <source>
        <dbReference type="SAM" id="MobiDB-lite"/>
    </source>
</evidence>
<protein>
    <recommendedName>
        <fullName evidence="5">Proline-rich protein</fullName>
    </recommendedName>
</protein>
<feature type="chain" id="PRO_5041663279" description="Proline-rich protein" evidence="2">
    <location>
        <begin position="31"/>
        <end position="98"/>
    </location>
</feature>
<evidence type="ECO:0008006" key="5">
    <source>
        <dbReference type="Google" id="ProtNLM"/>
    </source>
</evidence>
<name>A0AA87ZG41_FICCA</name>
<reference evidence="3" key="1">
    <citation type="submission" date="2023-07" db="EMBL/GenBank/DDBJ databases">
        <title>draft genome sequence of fig (Ficus carica).</title>
        <authorList>
            <person name="Takahashi T."/>
            <person name="Nishimura K."/>
        </authorList>
    </citation>
    <scope>NUCLEOTIDE SEQUENCE</scope>
</reference>